<dbReference type="OrthoDB" id="1749163at2759"/>
<accession>A0A7J6W1R5</accession>
<sequence>MAASALITSSSIQSSHLSFSSISKLTITSKPNHAFLLKKPTSSFPLRFPLHQQSNNFFGFSIFHKQQLSFLCFNNPKDESNGSLQTKETGLDWPIFKRWDVPWSWQTVSLTFFACGI</sequence>
<evidence type="ECO:0000313" key="1">
    <source>
        <dbReference type="EMBL" id="KAF5190265.1"/>
    </source>
</evidence>
<dbReference type="Proteomes" id="UP000554482">
    <property type="component" value="Unassembled WGS sequence"/>
</dbReference>
<feature type="non-terminal residue" evidence="1">
    <location>
        <position position="1"/>
    </location>
</feature>
<reference evidence="1 2" key="1">
    <citation type="submission" date="2020-06" db="EMBL/GenBank/DDBJ databases">
        <title>Transcriptomic and genomic resources for Thalictrum thalictroides and T. hernandezii: Facilitating candidate gene discovery in an emerging model plant lineage.</title>
        <authorList>
            <person name="Arias T."/>
            <person name="Riano-Pachon D.M."/>
            <person name="Di Stilio V.S."/>
        </authorList>
    </citation>
    <scope>NUCLEOTIDE SEQUENCE [LARGE SCALE GENOMIC DNA]</scope>
    <source>
        <strain evidence="2">cv. WT478/WT964</strain>
        <tissue evidence="1">Leaves</tissue>
    </source>
</reference>
<gene>
    <name evidence="1" type="ORF">FRX31_020148</name>
</gene>
<keyword evidence="1" id="KW-0645">Protease</keyword>
<dbReference type="EMBL" id="JABWDY010024400">
    <property type="protein sequence ID" value="KAF5190265.1"/>
    <property type="molecule type" value="Genomic_DNA"/>
</dbReference>
<evidence type="ECO:0000313" key="2">
    <source>
        <dbReference type="Proteomes" id="UP000554482"/>
    </source>
</evidence>
<comment type="caution">
    <text evidence="1">The sequence shown here is derived from an EMBL/GenBank/DDBJ whole genome shotgun (WGS) entry which is preliminary data.</text>
</comment>
<keyword evidence="1" id="KW-0378">Hydrolase</keyword>
<keyword evidence="2" id="KW-1185">Reference proteome</keyword>
<dbReference type="GO" id="GO:0006508">
    <property type="term" value="P:proteolysis"/>
    <property type="evidence" value="ECO:0007669"/>
    <property type="project" value="UniProtKB-KW"/>
</dbReference>
<organism evidence="1 2">
    <name type="scientific">Thalictrum thalictroides</name>
    <name type="common">Rue-anemone</name>
    <name type="synonym">Anemone thalictroides</name>
    <dbReference type="NCBI Taxonomy" id="46969"/>
    <lineage>
        <taxon>Eukaryota</taxon>
        <taxon>Viridiplantae</taxon>
        <taxon>Streptophyta</taxon>
        <taxon>Embryophyta</taxon>
        <taxon>Tracheophyta</taxon>
        <taxon>Spermatophyta</taxon>
        <taxon>Magnoliopsida</taxon>
        <taxon>Ranunculales</taxon>
        <taxon>Ranunculaceae</taxon>
        <taxon>Thalictroideae</taxon>
        <taxon>Thalictrum</taxon>
    </lineage>
</organism>
<protein>
    <submittedName>
        <fullName evidence="1">Caax amino terminal protease</fullName>
    </submittedName>
</protein>
<dbReference type="GO" id="GO:0008233">
    <property type="term" value="F:peptidase activity"/>
    <property type="evidence" value="ECO:0007669"/>
    <property type="project" value="UniProtKB-KW"/>
</dbReference>
<name>A0A7J6W1R5_THATH</name>
<proteinExistence type="predicted"/>
<dbReference type="AlphaFoldDB" id="A0A7J6W1R5"/>